<dbReference type="AlphaFoldDB" id="A0A520LS91"/>
<dbReference type="GO" id="GO:0005829">
    <property type="term" value="C:cytosol"/>
    <property type="evidence" value="ECO:0007669"/>
    <property type="project" value="TreeGrafter"/>
</dbReference>
<dbReference type="Pfam" id="PF00117">
    <property type="entry name" value="GATase"/>
    <property type="match status" value="1"/>
</dbReference>
<name>A0A520LS91_9GAMM</name>
<sequence>MILVIDNYDSFTYNLVHYIGECGHEVLVKRNDALTIAEIHSLNPEKIVISPGPCTPNEAGISIEIVKESQVPLLGVCLGHQSIGAAFGAKIIKAPEVFHGKKSNINHSNSGLFNNIPDPYSVVRYHSLIIDSFSLPKDLKVISTIADDPSIIMGVEHVSRPIYGVQFHPESIDTDHGMQLINNFLNI</sequence>
<evidence type="ECO:0000256" key="1">
    <source>
        <dbReference type="ARBA" id="ARBA00022962"/>
    </source>
</evidence>
<dbReference type="NCBIfam" id="TIGR00566">
    <property type="entry name" value="trpG_papA"/>
    <property type="match status" value="1"/>
</dbReference>
<protein>
    <submittedName>
        <fullName evidence="3">Aminodeoxychorismate/anthranilate synthase component II</fullName>
    </submittedName>
</protein>
<gene>
    <name evidence="3" type="ORF">EVB01_01890</name>
</gene>
<dbReference type="PANTHER" id="PTHR43418:SF4">
    <property type="entry name" value="MULTIFUNCTIONAL TRYPTOPHAN BIOSYNTHESIS PROTEIN"/>
    <property type="match status" value="1"/>
</dbReference>
<evidence type="ECO:0000313" key="4">
    <source>
        <dbReference type="Proteomes" id="UP000319023"/>
    </source>
</evidence>
<dbReference type="InterPro" id="IPR050472">
    <property type="entry name" value="Anth_synth/Amidotransfase"/>
</dbReference>
<dbReference type="PANTHER" id="PTHR43418">
    <property type="entry name" value="MULTIFUNCTIONAL TRYPTOPHAN BIOSYNTHESIS PROTEIN-RELATED"/>
    <property type="match status" value="1"/>
</dbReference>
<evidence type="ECO:0000313" key="3">
    <source>
        <dbReference type="EMBL" id="RZO11824.1"/>
    </source>
</evidence>
<reference evidence="3 4" key="1">
    <citation type="submission" date="2019-02" db="EMBL/GenBank/DDBJ databases">
        <title>Prokaryotic population dynamics and viral predation in marine succession experiment using metagenomics: the confinement effect.</title>
        <authorList>
            <person name="Haro-Moreno J.M."/>
            <person name="Rodriguez-Valera F."/>
            <person name="Lopez-Perez M."/>
        </authorList>
    </citation>
    <scope>NUCLEOTIDE SEQUENCE [LARGE SCALE GENOMIC DNA]</scope>
    <source>
        <strain evidence="3">MED-G168</strain>
    </source>
</reference>
<keyword evidence="1" id="KW-0315">Glutamine amidotransferase</keyword>
<dbReference type="FunFam" id="3.40.50.880:FF:000003">
    <property type="entry name" value="Anthranilate synthase component II"/>
    <property type="match status" value="1"/>
</dbReference>
<dbReference type="GO" id="GO:0004049">
    <property type="term" value="F:anthranilate synthase activity"/>
    <property type="evidence" value="ECO:0007669"/>
    <property type="project" value="TreeGrafter"/>
</dbReference>
<proteinExistence type="predicted"/>
<feature type="domain" description="Glutamine amidotransferase" evidence="2">
    <location>
        <begin position="3"/>
        <end position="185"/>
    </location>
</feature>
<dbReference type="PRINTS" id="PR00096">
    <property type="entry name" value="GATASE"/>
</dbReference>
<dbReference type="SUPFAM" id="SSF52317">
    <property type="entry name" value="Class I glutamine amidotransferase-like"/>
    <property type="match status" value="1"/>
</dbReference>
<dbReference type="GO" id="GO:0000162">
    <property type="term" value="P:L-tryptophan biosynthetic process"/>
    <property type="evidence" value="ECO:0007669"/>
    <property type="project" value="TreeGrafter"/>
</dbReference>
<dbReference type="Proteomes" id="UP000319023">
    <property type="component" value="Unassembled WGS sequence"/>
</dbReference>
<dbReference type="InterPro" id="IPR006221">
    <property type="entry name" value="TrpG/PapA_dom"/>
</dbReference>
<dbReference type="PRINTS" id="PR00097">
    <property type="entry name" value="ANTSNTHASEII"/>
</dbReference>
<accession>A0A520LS91</accession>
<dbReference type="CDD" id="cd01743">
    <property type="entry name" value="GATase1_Anthranilate_Synthase"/>
    <property type="match status" value="1"/>
</dbReference>
<dbReference type="InterPro" id="IPR029062">
    <property type="entry name" value="Class_I_gatase-like"/>
</dbReference>
<dbReference type="EMBL" id="SHBN01000028">
    <property type="protein sequence ID" value="RZO11824.1"/>
    <property type="molecule type" value="Genomic_DNA"/>
</dbReference>
<dbReference type="PROSITE" id="PS51273">
    <property type="entry name" value="GATASE_TYPE_1"/>
    <property type="match status" value="1"/>
</dbReference>
<dbReference type="InterPro" id="IPR017926">
    <property type="entry name" value="GATASE"/>
</dbReference>
<organism evidence="3 4">
    <name type="scientific">SAR86 cluster bacterium</name>
    <dbReference type="NCBI Taxonomy" id="2030880"/>
    <lineage>
        <taxon>Bacteria</taxon>
        <taxon>Pseudomonadati</taxon>
        <taxon>Pseudomonadota</taxon>
        <taxon>Gammaproteobacteria</taxon>
        <taxon>SAR86 cluster</taxon>
    </lineage>
</organism>
<comment type="caution">
    <text evidence="3">The sequence shown here is derived from an EMBL/GenBank/DDBJ whole genome shotgun (WGS) entry which is preliminary data.</text>
</comment>
<evidence type="ECO:0000259" key="2">
    <source>
        <dbReference type="Pfam" id="PF00117"/>
    </source>
</evidence>
<dbReference type="Gene3D" id="3.40.50.880">
    <property type="match status" value="1"/>
</dbReference>